<dbReference type="Proteomes" id="UP000275232">
    <property type="component" value="Unassembled WGS sequence"/>
</dbReference>
<keyword evidence="1" id="KW-0812">Transmembrane</keyword>
<gene>
    <name evidence="2" type="ORF">EG799_09340</name>
</gene>
<protein>
    <submittedName>
        <fullName evidence="2">Uncharacterized protein</fullName>
    </submittedName>
</protein>
<reference evidence="2 3" key="1">
    <citation type="submission" date="2018-11" db="EMBL/GenBank/DDBJ databases">
        <title>Erythrobacter spongiae sp. nov., isolated from a marine sponge.</title>
        <authorList>
            <person name="Zhuang L."/>
            <person name="Luo L."/>
        </authorList>
    </citation>
    <scope>NUCLEOTIDE SEQUENCE [LARGE SCALE GENOMIC DNA]</scope>
    <source>
        <strain evidence="2 3">HN-E23</strain>
    </source>
</reference>
<dbReference type="EMBL" id="RPFZ01000001">
    <property type="protein sequence ID" value="RPF71799.1"/>
    <property type="molecule type" value="Genomic_DNA"/>
</dbReference>
<accession>A0A3N5CYN0</accession>
<keyword evidence="3" id="KW-1185">Reference proteome</keyword>
<dbReference type="RefSeq" id="WP_123880576.1">
    <property type="nucleotide sequence ID" value="NZ_RPFZ01000001.1"/>
</dbReference>
<comment type="caution">
    <text evidence="2">The sequence shown here is derived from an EMBL/GenBank/DDBJ whole genome shotgun (WGS) entry which is preliminary data.</text>
</comment>
<sequence length="60" mass="6527">MTTIRKALPWAAAMILLALGVRAGIVDRDAARTMFVILPALAWISISGRSCRPSFRRAGE</sequence>
<evidence type="ECO:0000313" key="3">
    <source>
        <dbReference type="Proteomes" id="UP000275232"/>
    </source>
</evidence>
<evidence type="ECO:0000256" key="1">
    <source>
        <dbReference type="SAM" id="Phobius"/>
    </source>
</evidence>
<dbReference type="AlphaFoldDB" id="A0A3N5CYN0"/>
<dbReference type="OrthoDB" id="7452283at2"/>
<feature type="transmembrane region" description="Helical" evidence="1">
    <location>
        <begin position="33"/>
        <end position="51"/>
    </location>
</feature>
<keyword evidence="1" id="KW-1133">Transmembrane helix</keyword>
<keyword evidence="1" id="KW-0472">Membrane</keyword>
<organism evidence="2 3">
    <name type="scientific">Aurantiacibacter spongiae</name>
    <dbReference type="NCBI Taxonomy" id="2488860"/>
    <lineage>
        <taxon>Bacteria</taxon>
        <taxon>Pseudomonadati</taxon>
        <taxon>Pseudomonadota</taxon>
        <taxon>Alphaproteobacteria</taxon>
        <taxon>Sphingomonadales</taxon>
        <taxon>Erythrobacteraceae</taxon>
        <taxon>Aurantiacibacter</taxon>
    </lineage>
</organism>
<evidence type="ECO:0000313" key="2">
    <source>
        <dbReference type="EMBL" id="RPF71799.1"/>
    </source>
</evidence>
<name>A0A3N5CYN0_9SPHN</name>
<proteinExistence type="predicted"/>